<dbReference type="RefSeq" id="XP_041561470.1">
    <property type="nucleotide sequence ID" value="XM_041695774.1"/>
</dbReference>
<accession>A0A7R7XXE5</accession>
<evidence type="ECO:0000313" key="2">
    <source>
        <dbReference type="Proteomes" id="UP000654913"/>
    </source>
</evidence>
<name>A0A7R7XXE5_9EURO</name>
<dbReference type="GeneID" id="64979281"/>
<protein>
    <submittedName>
        <fullName evidence="1">Uncharacterized protein</fullName>
    </submittedName>
</protein>
<dbReference type="AlphaFoldDB" id="A0A7R7XXE5"/>
<gene>
    <name evidence="1" type="ORF">APUU_70854A</name>
</gene>
<reference evidence="1" key="1">
    <citation type="submission" date="2021-01" db="EMBL/GenBank/DDBJ databases">
        <authorList>
            <consortium name="Aspergillus puulaauensis MK2 genome sequencing consortium"/>
            <person name="Kazuki M."/>
            <person name="Futagami T."/>
        </authorList>
    </citation>
    <scope>NUCLEOTIDE SEQUENCE</scope>
    <source>
        <strain evidence="1">MK2</strain>
    </source>
</reference>
<sequence length="182" mass="21077">MMLLKTPVLDNPLTRAAFADEGDVFGALIHYCELKWKMLLTLEWGYIILLGKNSLRPKNLIASMKVGYNLDRDNFNEDLGSFTFRRDIARPVDTRPEKPGFQDARPLKYKTLEEEYLDEFKRARRQRMNMMVERSGTRKCKRGDPDPTLTTVRTILEMPIPVDIRQLDGNCINADTHLQATN</sequence>
<dbReference type="Proteomes" id="UP000654913">
    <property type="component" value="Chromosome 7"/>
</dbReference>
<dbReference type="EMBL" id="AP024449">
    <property type="protein sequence ID" value="BCS29284.1"/>
    <property type="molecule type" value="Genomic_DNA"/>
</dbReference>
<organism evidence="1 2">
    <name type="scientific">Aspergillus puulaauensis</name>
    <dbReference type="NCBI Taxonomy" id="1220207"/>
    <lineage>
        <taxon>Eukaryota</taxon>
        <taxon>Fungi</taxon>
        <taxon>Dikarya</taxon>
        <taxon>Ascomycota</taxon>
        <taxon>Pezizomycotina</taxon>
        <taxon>Eurotiomycetes</taxon>
        <taxon>Eurotiomycetidae</taxon>
        <taxon>Eurotiales</taxon>
        <taxon>Aspergillaceae</taxon>
        <taxon>Aspergillus</taxon>
    </lineage>
</organism>
<reference evidence="1" key="2">
    <citation type="submission" date="2021-02" db="EMBL/GenBank/DDBJ databases">
        <title>Aspergillus puulaauensis MK2 genome sequence.</title>
        <authorList>
            <person name="Futagami T."/>
            <person name="Mori K."/>
            <person name="Kadooka C."/>
            <person name="Tanaka T."/>
        </authorList>
    </citation>
    <scope>NUCLEOTIDE SEQUENCE</scope>
    <source>
        <strain evidence="1">MK2</strain>
    </source>
</reference>
<proteinExistence type="predicted"/>
<dbReference type="KEGG" id="apuu:APUU_70854A"/>
<evidence type="ECO:0000313" key="1">
    <source>
        <dbReference type="EMBL" id="BCS29284.1"/>
    </source>
</evidence>
<keyword evidence="2" id="KW-1185">Reference proteome</keyword>